<feature type="compositionally biased region" description="Low complexity" evidence="3">
    <location>
        <begin position="318"/>
        <end position="351"/>
    </location>
</feature>
<feature type="region of interest" description="Disordered" evidence="3">
    <location>
        <begin position="76"/>
        <end position="482"/>
    </location>
</feature>
<feature type="region of interest" description="Disordered" evidence="3">
    <location>
        <begin position="522"/>
        <end position="570"/>
    </location>
</feature>
<feature type="compositionally biased region" description="Polar residues" evidence="3">
    <location>
        <begin position="358"/>
        <end position="370"/>
    </location>
</feature>
<feature type="compositionally biased region" description="Low complexity" evidence="3">
    <location>
        <begin position="123"/>
        <end position="143"/>
    </location>
</feature>
<feature type="compositionally biased region" description="Gly residues" evidence="3">
    <location>
        <begin position="144"/>
        <end position="158"/>
    </location>
</feature>
<dbReference type="OrthoDB" id="21539at2759"/>
<dbReference type="InterPro" id="IPR025609">
    <property type="entry name" value="Lsm14-like_N"/>
</dbReference>
<sequence>MSEFIGSRISLISKSDIRYVGTLHEINSDNSTVALENVTSFGTEGRKGNPTEDIAGSDQIYEYIVFRGSDVKELSIVEPPGQKPGASGPPQDPAIVGSARPQPSLPQQSPHPARAPQPYPSYGAFPPQNQFQQPQPTRFQQGPGQHGFPGAPGSGVPGYGMNVYGGPPPPNFGPMGYGGPPGPGFGPPPGHFGGPPHQPPGGVIPPGQRPPSHMQGPGTPQPPIGSGKGTPQPTQQAIAQKPPVEMAAGTPIPQNVTAPSHAPTPPVDTKPPLPNASGTAPPTAQPQQQQPPPQKRAASSRVAVPHMPSPKPRNLPGTAAPSATTAPPQQSIQSYADATQAATAAVAAAMAKLGPVQNGENGANVDSVTQKVGEMRFQEGPPARGRGSRGRGPSRGGRRESTQRNVEVPKEDYDFESANAKFNKQDLIKEAIATGSPVTSPPPNEPESNPLDQTPTNGHTESKAEEEVVIPQAPPASRYDRQTSFFDNISSDLKDRADADVQTVDGRQMRREERTKNLETFGQGSVDVGYRGGYRGRGRGRGYGNRGRGGWNNSRGGGYRGRGNSDPPIA</sequence>
<feature type="compositionally biased region" description="Low complexity" evidence="3">
    <location>
        <begin position="279"/>
        <end position="288"/>
    </location>
</feature>
<accession>A0A9P4QB59</accession>
<feature type="short sequence motif" description="TFG box" evidence="2">
    <location>
        <begin position="505"/>
        <end position="525"/>
    </location>
</feature>
<dbReference type="PROSITE" id="PS51536">
    <property type="entry name" value="TFG"/>
    <property type="match status" value="1"/>
</dbReference>
<reference evidence="8" key="1">
    <citation type="journal article" date="2020" name="Stud. Mycol.">
        <title>101 Dothideomycetes genomes: a test case for predicting lifestyles and emergence of pathogens.</title>
        <authorList>
            <person name="Haridas S."/>
            <person name="Albert R."/>
            <person name="Binder M."/>
            <person name="Bloem J."/>
            <person name="Labutti K."/>
            <person name="Salamov A."/>
            <person name="Andreopoulos B."/>
            <person name="Baker S."/>
            <person name="Barry K."/>
            <person name="Bills G."/>
            <person name="Bluhm B."/>
            <person name="Cannon C."/>
            <person name="Castanera R."/>
            <person name="Culley D."/>
            <person name="Daum C."/>
            <person name="Ezra D."/>
            <person name="Gonzalez J."/>
            <person name="Henrissat B."/>
            <person name="Kuo A."/>
            <person name="Liang C."/>
            <person name="Lipzen A."/>
            <person name="Lutzoni F."/>
            <person name="Magnuson J."/>
            <person name="Mondo S."/>
            <person name="Nolan M."/>
            <person name="Ohm R."/>
            <person name="Pangilinan J."/>
            <person name="Park H.-J."/>
            <person name="Ramirez L."/>
            <person name="Alfaro M."/>
            <person name="Sun H."/>
            <person name="Tritt A."/>
            <person name="Yoshinaga Y."/>
            <person name="Zwiers L.-H."/>
            <person name="Turgeon B."/>
            <person name="Goodwin S."/>
            <person name="Spatafora J."/>
            <person name="Crous P."/>
            <person name="Grigoriev I."/>
        </authorList>
    </citation>
    <scope>NUCLEOTIDE SEQUENCE</scope>
    <source>
        <strain evidence="8">CBS 116435</strain>
    </source>
</reference>
<feature type="compositionally biased region" description="Basic and acidic residues" evidence="3">
    <location>
        <begin position="397"/>
        <end position="412"/>
    </location>
</feature>
<comment type="caution">
    <text evidence="8">The sequence shown here is derived from an EMBL/GenBank/DDBJ whole genome shotgun (WGS) entry which is preliminary data.</text>
</comment>
<dbReference type="Proteomes" id="UP000799441">
    <property type="component" value="Unassembled WGS sequence"/>
</dbReference>
<feature type="compositionally biased region" description="Pro residues" evidence="3">
    <location>
        <begin position="180"/>
        <end position="209"/>
    </location>
</feature>
<protein>
    <recommendedName>
        <fullName evidence="10">TFG box profile domain-containing protein</fullName>
    </recommendedName>
</protein>
<organism evidence="8 9">
    <name type="scientific">Polychaeton citri CBS 116435</name>
    <dbReference type="NCBI Taxonomy" id="1314669"/>
    <lineage>
        <taxon>Eukaryota</taxon>
        <taxon>Fungi</taxon>
        <taxon>Dikarya</taxon>
        <taxon>Ascomycota</taxon>
        <taxon>Pezizomycotina</taxon>
        <taxon>Dothideomycetes</taxon>
        <taxon>Dothideomycetidae</taxon>
        <taxon>Capnodiales</taxon>
        <taxon>Capnodiaceae</taxon>
        <taxon>Polychaeton</taxon>
    </lineage>
</organism>
<evidence type="ECO:0000259" key="6">
    <source>
        <dbReference type="PROSITE" id="PS51536"/>
    </source>
</evidence>
<feature type="compositionally biased region" description="Gly residues" evidence="3">
    <location>
        <begin position="541"/>
        <end position="561"/>
    </location>
</feature>
<dbReference type="GO" id="GO:0033962">
    <property type="term" value="P:P-body assembly"/>
    <property type="evidence" value="ECO:0007669"/>
    <property type="project" value="TreeGrafter"/>
</dbReference>
<feature type="compositionally biased region" description="Low complexity" evidence="3">
    <location>
        <begin position="98"/>
        <end position="112"/>
    </location>
</feature>
<feature type="domain" description="TFG box profile" evidence="6">
    <location>
        <begin position="505"/>
        <end position="525"/>
    </location>
</feature>
<evidence type="ECO:0008006" key="10">
    <source>
        <dbReference type="Google" id="ProtNLM"/>
    </source>
</evidence>
<dbReference type="SMART" id="SM01271">
    <property type="entry name" value="LSM14"/>
    <property type="match status" value="1"/>
</dbReference>
<evidence type="ECO:0000259" key="4">
    <source>
        <dbReference type="PROSITE" id="PS51512"/>
    </source>
</evidence>
<dbReference type="Gene3D" id="2.30.30.100">
    <property type="match status" value="1"/>
</dbReference>
<evidence type="ECO:0000313" key="9">
    <source>
        <dbReference type="Proteomes" id="UP000799441"/>
    </source>
</evidence>
<dbReference type="Pfam" id="PF12701">
    <property type="entry name" value="LSM14"/>
    <property type="match status" value="1"/>
</dbReference>
<dbReference type="Pfam" id="PF09532">
    <property type="entry name" value="FDF"/>
    <property type="match status" value="1"/>
</dbReference>
<evidence type="ECO:0000259" key="7">
    <source>
        <dbReference type="PROSITE" id="PS52002"/>
    </source>
</evidence>
<dbReference type="InterPro" id="IPR025762">
    <property type="entry name" value="DFDF"/>
</dbReference>
<evidence type="ECO:0000259" key="5">
    <source>
        <dbReference type="PROSITE" id="PS51513"/>
    </source>
</evidence>
<dbReference type="InterPro" id="IPR025768">
    <property type="entry name" value="TFG_box"/>
</dbReference>
<feature type="compositionally biased region" description="Polar residues" evidence="3">
    <location>
        <begin position="229"/>
        <end position="238"/>
    </location>
</feature>
<feature type="domain" description="FFD box profile" evidence="5">
    <location>
        <begin position="477"/>
        <end position="493"/>
    </location>
</feature>
<gene>
    <name evidence="8" type="ORF">K431DRAFT_283335</name>
</gene>
<evidence type="ECO:0000313" key="8">
    <source>
        <dbReference type="EMBL" id="KAF2723174.1"/>
    </source>
</evidence>
<feature type="compositionally biased region" description="Pro residues" evidence="3">
    <location>
        <begin position="262"/>
        <end position="274"/>
    </location>
</feature>
<dbReference type="PANTHER" id="PTHR13586">
    <property type="entry name" value="SCD6 PROTEIN-RELATED"/>
    <property type="match status" value="1"/>
</dbReference>
<dbReference type="SUPFAM" id="SSF50182">
    <property type="entry name" value="Sm-like ribonucleoproteins"/>
    <property type="match status" value="1"/>
</dbReference>
<dbReference type="AlphaFoldDB" id="A0A9P4QB59"/>
<proteinExistence type="predicted"/>
<evidence type="ECO:0000256" key="1">
    <source>
        <dbReference type="PROSITE-ProRule" id="PRU00846"/>
    </source>
</evidence>
<dbReference type="EMBL" id="MU003778">
    <property type="protein sequence ID" value="KAF2723174.1"/>
    <property type="molecule type" value="Genomic_DNA"/>
</dbReference>
<dbReference type="SMART" id="SM01199">
    <property type="entry name" value="FDF"/>
    <property type="match status" value="1"/>
</dbReference>
<feature type="domain" description="Sm" evidence="7">
    <location>
        <begin position="1"/>
        <end position="80"/>
    </location>
</feature>
<dbReference type="InterPro" id="IPR025761">
    <property type="entry name" value="FFD_box"/>
</dbReference>
<dbReference type="PROSITE" id="PS51513">
    <property type="entry name" value="FFD"/>
    <property type="match status" value="1"/>
</dbReference>
<keyword evidence="9" id="KW-1185">Reference proteome</keyword>
<dbReference type="GO" id="GO:0003729">
    <property type="term" value="F:mRNA binding"/>
    <property type="evidence" value="ECO:0007669"/>
    <property type="project" value="TreeGrafter"/>
</dbReference>
<feature type="domain" description="DFDF" evidence="4">
    <location>
        <begin position="401"/>
        <end position="437"/>
    </location>
</feature>
<name>A0A9P4QB59_9PEZI</name>
<dbReference type="PANTHER" id="PTHR13586:SF0">
    <property type="entry name" value="TRAILER HITCH, ISOFORM H"/>
    <property type="match status" value="1"/>
</dbReference>
<dbReference type="GO" id="GO:0034063">
    <property type="term" value="P:stress granule assembly"/>
    <property type="evidence" value="ECO:0007669"/>
    <property type="project" value="TreeGrafter"/>
</dbReference>
<evidence type="ECO:0000256" key="3">
    <source>
        <dbReference type="SAM" id="MobiDB-lite"/>
    </source>
</evidence>
<dbReference type="InterPro" id="IPR047575">
    <property type="entry name" value="Sm"/>
</dbReference>
<dbReference type="GO" id="GO:0000932">
    <property type="term" value="C:P-body"/>
    <property type="evidence" value="ECO:0007669"/>
    <property type="project" value="TreeGrafter"/>
</dbReference>
<feature type="short sequence motif" description="FFD box" evidence="1">
    <location>
        <begin position="477"/>
        <end position="493"/>
    </location>
</feature>
<dbReference type="InterPro" id="IPR010920">
    <property type="entry name" value="LSM_dom_sf"/>
</dbReference>
<dbReference type="PROSITE" id="PS52002">
    <property type="entry name" value="SM"/>
    <property type="match status" value="1"/>
</dbReference>
<evidence type="ECO:0000256" key="2">
    <source>
        <dbReference type="PROSITE-ProRule" id="PRU00869"/>
    </source>
</evidence>
<dbReference type="CDD" id="cd01736">
    <property type="entry name" value="LSm14_N"/>
    <property type="match status" value="1"/>
</dbReference>
<dbReference type="InterPro" id="IPR019050">
    <property type="entry name" value="FDF_dom"/>
</dbReference>
<dbReference type="PROSITE" id="PS51512">
    <property type="entry name" value="DFDF"/>
    <property type="match status" value="1"/>
</dbReference>